<dbReference type="SUPFAM" id="SSF55874">
    <property type="entry name" value="ATPase domain of HSP90 chaperone/DNA topoisomerase II/histidine kinase"/>
    <property type="match status" value="1"/>
</dbReference>
<dbReference type="GO" id="GO:0004386">
    <property type="term" value="F:helicase activity"/>
    <property type="evidence" value="ECO:0007669"/>
    <property type="project" value="UniProtKB-KW"/>
</dbReference>
<dbReference type="Gene3D" id="3.30.565.10">
    <property type="entry name" value="Histidine kinase-like ATPase, C-terminal domain"/>
    <property type="match status" value="1"/>
</dbReference>
<dbReference type="Pfam" id="PF04851">
    <property type="entry name" value="ResIII"/>
    <property type="match status" value="1"/>
</dbReference>
<dbReference type="InterPro" id="IPR050742">
    <property type="entry name" value="Helicase_Restrict-Modif_Enz"/>
</dbReference>
<dbReference type="InterPro" id="IPR006935">
    <property type="entry name" value="Helicase/UvrB_N"/>
</dbReference>
<dbReference type="PROSITE" id="PS51192">
    <property type="entry name" value="HELICASE_ATP_BIND_1"/>
    <property type="match status" value="1"/>
</dbReference>
<dbReference type="Pfam" id="PF00271">
    <property type="entry name" value="Helicase_C"/>
    <property type="match status" value="1"/>
</dbReference>
<keyword evidence="3" id="KW-0067">ATP-binding</keyword>
<feature type="domain" description="Helicase ATP-binding" evidence="1">
    <location>
        <begin position="1209"/>
        <end position="1389"/>
    </location>
</feature>
<dbReference type="InterPro" id="IPR014001">
    <property type="entry name" value="Helicase_ATP-bd"/>
</dbReference>
<sequence>MKLKQVWQRGEGALASLVAEQTETCLAVYKEDPSRVEQDANNELRISEGGYNNRQLEETVQNAVDAARRGGSRIEVRLTADTLYVANDGGPVSEDGVNALLGSDLSRKQGDSIGRFGIGFKSVLAVTDRPRIFSRTVSFGFDKSWAESTLRRYGFVSERYPTMRLAQVLDPLVHAAADPHLKELMDWASTVIVLPLSAGFLGMSKRMMAFRPQFVLFAAHIREARFYDLTTWPARSGGDIGHPKATDNVVRRISNGDGTVAVEVGGVSEVWSIAEAVHQPSAKARAEAGRITDRDDLPVQYATRVPPTTGIGQFWAYFPTREFTTLSGLVNAPWKLSDDRLAVLDTPFNEEILSSVLPRLVGEAIQVYESTDDPVRVLDALPARGRESRGWADETVNEPVIRHLRTVRSVPDGTGALRKPSELRWTGFVDDVERGWLQQWAEHPAAPRNRWVHPGAYGTPERRSKVERLLSGSAGRGVVGEVSTSAPVAQWLEELVADGSVVSSAAAIRLAARIAQESHRIADPGRRSRAVQGVLGARLIRLEDGTFRKPEKGRVFVRQSEADAGHDFVDPALVDEQGVKEALGVLGVVVYDRSGELRSLLARARSTEVLHDRALMAQTWQNIWQTARTIEDDEKVYELLVEDFGPSLVGVVRVRTADGSWRGIADAYLEGRLVSRGTGRDQDRLIDPMFHSDGDVRVLRRIGAVDVPTHRPDPPAEPWFRAYEGVVVDRFIAGQKGSTPQRDRVLATGSTPPWPLEPLIGMSAEARAVVTDDIVRRGLPAPWTVQHSTNVSYGRLKVAAPEIWFLGKHGALDVPRFGTVRPSEVFQASEAVDPEIFPTAEMSDAFAKQLRLKTDPNDDHQMPPAAWNAHTMRAASWTGNREADVRRGKLYGWLPFKLPNDPLRLVARVGSRYQEVAPENIGVTTDPAVYDSLIEAQVPALLLADDGDCEQFVTAWDAKPGKDLLQEEIVTVTAGEPEYLLDLYPPMKLWVPVADHEVLIQACRSIERLVATPEGQRGRPVAQHRDGSGVVRVTATDPSQVLAQVARALNLDMSGADIRKVFDDVARQKTMKLVTEVRKAKSDNDRLLAAVGVDVLRRSLPKQVLDIVEDTSGKSSPHEIAALARAVHGVSILKQPSILAALQENGLEPPREWAGRSTTRRWVEELGFPTEWAGFTANARPAQEMIDGPARLEKLHPYQVAVTERIKDLFLGTGSDRGMVALPTGAGKTRVAVEALVNGLRQGYVADDDPLVWIAQTEELCEQAVETWMHIWRAIGPELPMNVGRLWGTNSVVEDPSSFQLVVAGIDKLRSVAEREPDKYEWLRGPSVVVIDEAHTSVTPEYTKALEWLGRSGRTRKISQRRPLIGLTATPFRGRSQYETERLVSRYGSNRLDKGAFQDPDNPYLELQDMGVLAQVRQKILDGVKVNLTSQEIADIEKMSRLPAGVTERLGDDNDRTLRIVDHIVAQPEDWTMLVFASSVENSRTLAALLTHRGVPAVSISSDTEAAARRHYVEQFRTGKLRVITNYGVLTQGFDAPKVQAVYVTRPTFSPNVYQQMIGRGLRGLLNGGSEEVMIVNVQDNFAQFGDLLAFNQFEYLWQR</sequence>
<dbReference type="PANTHER" id="PTHR47396:SF1">
    <property type="entry name" value="ATP-DEPENDENT HELICASE IRC3-RELATED"/>
    <property type="match status" value="1"/>
</dbReference>
<dbReference type="InterPro" id="IPR036890">
    <property type="entry name" value="HATPase_C_sf"/>
</dbReference>
<dbReference type="InterPro" id="IPR027417">
    <property type="entry name" value="P-loop_NTPase"/>
</dbReference>
<proteinExistence type="predicted"/>
<comment type="caution">
    <text evidence="3">The sequence shown here is derived from an EMBL/GenBank/DDBJ whole genome shotgun (WGS) entry which is preliminary data.</text>
</comment>
<evidence type="ECO:0000313" key="4">
    <source>
        <dbReference type="Proteomes" id="UP000641803"/>
    </source>
</evidence>
<dbReference type="PROSITE" id="PS51194">
    <property type="entry name" value="HELICASE_CTER"/>
    <property type="match status" value="1"/>
</dbReference>
<keyword evidence="3" id="KW-0378">Hydrolase</keyword>
<dbReference type="PANTHER" id="PTHR47396">
    <property type="entry name" value="TYPE I RESTRICTION ENZYME ECOKI R PROTEIN"/>
    <property type="match status" value="1"/>
</dbReference>
<evidence type="ECO:0000313" key="3">
    <source>
        <dbReference type="EMBL" id="MBD7949739.1"/>
    </source>
</evidence>
<keyword evidence="4" id="KW-1185">Reference proteome</keyword>
<dbReference type="SUPFAM" id="SSF52540">
    <property type="entry name" value="P-loop containing nucleoside triphosphate hydrolases"/>
    <property type="match status" value="1"/>
</dbReference>
<dbReference type="EMBL" id="JACSQQ010000006">
    <property type="protein sequence ID" value="MBD7949739.1"/>
    <property type="molecule type" value="Genomic_DNA"/>
</dbReference>
<keyword evidence="3" id="KW-0547">Nucleotide-binding</keyword>
<gene>
    <name evidence="3" type="ORF">H9652_04855</name>
</gene>
<keyword evidence="3" id="KW-0347">Helicase</keyword>
<dbReference type="RefSeq" id="WP_191795196.1">
    <property type="nucleotide sequence ID" value="NZ_JACSQQ010000006.1"/>
</dbReference>
<dbReference type="Gene3D" id="3.40.50.300">
    <property type="entry name" value="P-loop containing nucleotide triphosphate hydrolases"/>
    <property type="match status" value="2"/>
</dbReference>
<protein>
    <submittedName>
        <fullName evidence="3">DEAD/DEAH box helicase family protein</fullName>
    </submittedName>
</protein>
<dbReference type="SMART" id="SM00487">
    <property type="entry name" value="DEXDc"/>
    <property type="match status" value="1"/>
</dbReference>
<evidence type="ECO:0000259" key="2">
    <source>
        <dbReference type="PROSITE" id="PS51194"/>
    </source>
</evidence>
<accession>A0ABR8RPT6</accession>
<dbReference type="Proteomes" id="UP000641803">
    <property type="component" value="Unassembled WGS sequence"/>
</dbReference>
<reference evidence="3 4" key="1">
    <citation type="submission" date="2020-08" db="EMBL/GenBank/DDBJ databases">
        <title>A Genomic Blueprint of the Chicken Gut Microbiome.</title>
        <authorList>
            <person name="Gilroy R."/>
            <person name="Ravi A."/>
            <person name="Getino M."/>
            <person name="Pursley I."/>
            <person name="Horton D.L."/>
            <person name="Alikhan N.-F."/>
            <person name="Baker D."/>
            <person name="Gharbi K."/>
            <person name="Hall N."/>
            <person name="Watson M."/>
            <person name="Adriaenssens E.M."/>
            <person name="Foster-Nyarko E."/>
            <person name="Jarju S."/>
            <person name="Secka A."/>
            <person name="Antonio M."/>
            <person name="Oren A."/>
            <person name="Chaudhuri R."/>
            <person name="La Ragione R.M."/>
            <person name="Hildebrand F."/>
            <person name="Pallen M.J."/>
        </authorList>
    </citation>
    <scope>NUCLEOTIDE SEQUENCE [LARGE SCALE GENOMIC DNA]</scope>
    <source>
        <strain evidence="3 4">Sa4CUA1</strain>
    </source>
</reference>
<organism evidence="3 4">
    <name type="scientific">Oerskovia rustica</name>
    <dbReference type="NCBI Taxonomy" id="2762237"/>
    <lineage>
        <taxon>Bacteria</taxon>
        <taxon>Bacillati</taxon>
        <taxon>Actinomycetota</taxon>
        <taxon>Actinomycetes</taxon>
        <taxon>Micrococcales</taxon>
        <taxon>Cellulomonadaceae</taxon>
        <taxon>Oerskovia</taxon>
    </lineage>
</organism>
<dbReference type="NCBIfam" id="NF047352">
    <property type="entry name" value="P_loop_sacsin"/>
    <property type="match status" value="1"/>
</dbReference>
<evidence type="ECO:0000259" key="1">
    <source>
        <dbReference type="PROSITE" id="PS51192"/>
    </source>
</evidence>
<dbReference type="InterPro" id="IPR001650">
    <property type="entry name" value="Helicase_C-like"/>
</dbReference>
<feature type="domain" description="Helicase C-terminal" evidence="2">
    <location>
        <begin position="1459"/>
        <end position="1597"/>
    </location>
</feature>
<name>A0ABR8RPT6_9CELL</name>
<dbReference type="SMART" id="SM00490">
    <property type="entry name" value="HELICc"/>
    <property type="match status" value="1"/>
</dbReference>